<gene>
    <name evidence="8" type="ORF">SBAD_LOCUS13024</name>
</gene>
<keyword evidence="9" id="KW-1185">Reference proteome</keyword>
<evidence type="ECO:0000256" key="5">
    <source>
        <dbReference type="ARBA" id="ARBA00023136"/>
    </source>
</evidence>
<organism evidence="10">
    <name type="scientific">Soboliphyme baturini</name>
    <dbReference type="NCBI Taxonomy" id="241478"/>
    <lineage>
        <taxon>Eukaryota</taxon>
        <taxon>Metazoa</taxon>
        <taxon>Ecdysozoa</taxon>
        <taxon>Nematoda</taxon>
        <taxon>Enoplea</taxon>
        <taxon>Dorylaimia</taxon>
        <taxon>Dioctophymatida</taxon>
        <taxon>Dioctophymatoidea</taxon>
        <taxon>Soboliphymatidae</taxon>
        <taxon>Soboliphyme</taxon>
    </lineage>
</organism>
<accession>A0A183JAX6</accession>
<reference evidence="10" key="1">
    <citation type="submission" date="2016-06" db="UniProtKB">
        <authorList>
            <consortium name="WormBaseParasite"/>
        </authorList>
    </citation>
    <scope>IDENTIFICATION</scope>
</reference>
<comment type="similarity">
    <text evidence="2">Belongs to the RUS1 family.</text>
</comment>
<evidence type="ECO:0000256" key="1">
    <source>
        <dbReference type="ARBA" id="ARBA00004370"/>
    </source>
</evidence>
<evidence type="ECO:0000256" key="2">
    <source>
        <dbReference type="ARBA" id="ARBA00007558"/>
    </source>
</evidence>
<dbReference type="InterPro" id="IPR054549">
    <property type="entry name" value="UVB_sens_RUS_dom"/>
</dbReference>
<dbReference type="Proteomes" id="UP000270296">
    <property type="component" value="Unassembled WGS sequence"/>
</dbReference>
<dbReference type="InterPro" id="IPR006968">
    <property type="entry name" value="RUS_fam"/>
</dbReference>
<feature type="domain" description="Protein root UVB sensitive/RUS" evidence="7">
    <location>
        <begin position="2"/>
        <end position="210"/>
    </location>
</feature>
<evidence type="ECO:0000259" key="7">
    <source>
        <dbReference type="Pfam" id="PF04884"/>
    </source>
</evidence>
<protein>
    <submittedName>
        <fullName evidence="10">ABC transmembrane type-1 domain-containing protein</fullName>
    </submittedName>
</protein>
<keyword evidence="5 6" id="KW-0472">Membrane</keyword>
<dbReference type="PANTHER" id="PTHR12770">
    <property type="entry name" value="RUS1 FAMILY PROTEIN C16ORF58"/>
    <property type="match status" value="1"/>
</dbReference>
<proteinExistence type="inferred from homology"/>
<evidence type="ECO:0000313" key="9">
    <source>
        <dbReference type="Proteomes" id="UP000270296"/>
    </source>
</evidence>
<feature type="transmembrane region" description="Helical" evidence="6">
    <location>
        <begin position="146"/>
        <end position="163"/>
    </location>
</feature>
<dbReference type="WBParaSite" id="SBAD_0001343901-mRNA-1">
    <property type="protein sequence ID" value="SBAD_0001343901-mRNA-1"/>
    <property type="gene ID" value="SBAD_0001343901"/>
</dbReference>
<evidence type="ECO:0000313" key="10">
    <source>
        <dbReference type="WBParaSite" id="SBAD_0001343901-mRNA-1"/>
    </source>
</evidence>
<evidence type="ECO:0000313" key="8">
    <source>
        <dbReference type="EMBL" id="VDP53457.1"/>
    </source>
</evidence>
<sequence>MAYQLWDTAQAFCSSITGALSTQAILKGVGVGSEEASVVSATITWLCGNGVGMFGEILFAWSCGTQLDYDCKKWRLLADVLNDIAIMMSLVAAHFQSWFLVLLCGTNLCRAIVGVAGGATRAAVIQHQSLTNNLADVAAKDGSQETIVNFIALLFNLFLIPLISLNNFLIWTMFALFTTLHILSNYRAICTLKFSTLNRKRLAILTRHFLLYRQVLDIDDVNDFECRLKELFTTTGRIKFNYGLCMNDPRLTFTSPPTTAEYIVSPFYVGSTLSEVSLLLGVNATPRDMLMATFHAHFLVHHYETRYRTDCSFCFI</sequence>
<feature type="transmembrane region" description="Helical" evidence="6">
    <location>
        <begin position="169"/>
        <end position="189"/>
    </location>
</feature>
<comment type="subcellular location">
    <subcellularLocation>
        <location evidence="1">Membrane</location>
    </subcellularLocation>
</comment>
<dbReference type="PANTHER" id="PTHR12770:SF31">
    <property type="entry name" value="RUS FAMILY MEMBER 1"/>
    <property type="match status" value="1"/>
</dbReference>
<name>A0A183JAX6_9BILA</name>
<keyword evidence="4 6" id="KW-1133">Transmembrane helix</keyword>
<reference evidence="8 9" key="2">
    <citation type="submission" date="2018-11" db="EMBL/GenBank/DDBJ databases">
        <authorList>
            <consortium name="Pathogen Informatics"/>
        </authorList>
    </citation>
    <scope>NUCLEOTIDE SEQUENCE [LARGE SCALE GENOMIC DNA]</scope>
</reference>
<evidence type="ECO:0000256" key="3">
    <source>
        <dbReference type="ARBA" id="ARBA00022692"/>
    </source>
</evidence>
<evidence type="ECO:0000256" key="6">
    <source>
        <dbReference type="SAM" id="Phobius"/>
    </source>
</evidence>
<evidence type="ECO:0000256" key="4">
    <source>
        <dbReference type="ARBA" id="ARBA00022989"/>
    </source>
</evidence>
<dbReference type="OrthoDB" id="364779at2759"/>
<dbReference type="EMBL" id="UZAM01019823">
    <property type="protein sequence ID" value="VDP53457.1"/>
    <property type="molecule type" value="Genomic_DNA"/>
</dbReference>
<dbReference type="Pfam" id="PF04884">
    <property type="entry name" value="UVB_sens_prot"/>
    <property type="match status" value="1"/>
</dbReference>
<keyword evidence="3 6" id="KW-0812">Transmembrane</keyword>
<dbReference type="GO" id="GO:0016020">
    <property type="term" value="C:membrane"/>
    <property type="evidence" value="ECO:0007669"/>
    <property type="project" value="UniProtKB-SubCell"/>
</dbReference>
<dbReference type="AlphaFoldDB" id="A0A183JAX6"/>